<accession>A0A078KLU6</accession>
<feature type="domain" description="Transcobalamin-like C-terminal" evidence="2">
    <location>
        <begin position="122"/>
        <end position="197"/>
    </location>
</feature>
<dbReference type="AlphaFoldDB" id="A0A078KLU6"/>
<dbReference type="KEGG" id="ccel:CCDG5_0255"/>
<name>A0A078KLU6_9FIRM</name>
<dbReference type="PROSITE" id="PS51257">
    <property type="entry name" value="PROKAR_LIPOPROTEIN"/>
    <property type="match status" value="1"/>
</dbReference>
<dbReference type="PATRIC" id="fig|29343.3.peg.263"/>
<evidence type="ECO:0000313" key="3">
    <source>
        <dbReference type="EMBL" id="CDZ23398.1"/>
    </source>
</evidence>
<evidence type="ECO:0000313" key="4">
    <source>
        <dbReference type="Proteomes" id="UP000032431"/>
    </source>
</evidence>
<dbReference type="HOGENOM" id="CLU_1259745_0_0_9"/>
<dbReference type="Pfam" id="PF14478">
    <property type="entry name" value="DUF4430"/>
    <property type="match status" value="1"/>
</dbReference>
<feature type="region of interest" description="Disordered" evidence="1">
    <location>
        <begin position="41"/>
        <end position="91"/>
    </location>
</feature>
<gene>
    <name evidence="3" type="ORF">CCDG5_0255</name>
</gene>
<keyword evidence="4" id="KW-1185">Reference proteome</keyword>
<organism evidence="3 4">
    <name type="scientific">[Clostridium] cellulosi</name>
    <dbReference type="NCBI Taxonomy" id="29343"/>
    <lineage>
        <taxon>Bacteria</taxon>
        <taxon>Bacillati</taxon>
        <taxon>Bacillota</taxon>
        <taxon>Clostridia</taxon>
        <taxon>Eubacteriales</taxon>
        <taxon>Oscillospiraceae</taxon>
        <taxon>Oscillospiraceae incertae sedis</taxon>
    </lineage>
</organism>
<dbReference type="OrthoDB" id="2356646at2"/>
<dbReference type="InterPro" id="IPR027954">
    <property type="entry name" value="Transcobalamin-like_C"/>
</dbReference>
<dbReference type="EMBL" id="LM995447">
    <property type="protein sequence ID" value="CDZ23398.1"/>
    <property type="molecule type" value="Genomic_DNA"/>
</dbReference>
<sequence length="208" mass="21817">MFKDKFKIYLTPLLIVLTLSVVLFGCKANGSSAVSSSSSKVQATSSAVVSSPSSSDSTSSAPSSSSSNGGSVSSAPASSTPSKDTSGGKDSSDKKFVYLTIDATKGDEGIVANKVKVEFKSGDTAYTILKRYCDKKHIDYKAKNSSGSVYISMIDNLAEFNCGASSGWIYSINGKFDSQPCNKATVKPGDTVRWVYTIDLGKSEGATR</sequence>
<proteinExistence type="predicted"/>
<reference evidence="4" key="1">
    <citation type="submission" date="2014-07" db="EMBL/GenBank/DDBJ databases">
        <authorList>
            <person name="Wibberg D."/>
        </authorList>
    </citation>
    <scope>NUCLEOTIDE SEQUENCE [LARGE SCALE GENOMIC DNA]</scope>
    <source>
        <strain evidence="4">DG5</strain>
    </source>
</reference>
<protein>
    <recommendedName>
        <fullName evidence="2">Transcobalamin-like C-terminal domain-containing protein</fullName>
    </recommendedName>
</protein>
<evidence type="ECO:0000259" key="2">
    <source>
        <dbReference type="Pfam" id="PF14478"/>
    </source>
</evidence>
<evidence type="ECO:0000256" key="1">
    <source>
        <dbReference type="SAM" id="MobiDB-lite"/>
    </source>
</evidence>
<dbReference type="Proteomes" id="UP000032431">
    <property type="component" value="Chromosome I"/>
</dbReference>
<dbReference type="Gene3D" id="2.170.130.30">
    <property type="match status" value="1"/>
</dbReference>
<dbReference type="STRING" id="29343.CCDG5_0255"/>
<feature type="compositionally biased region" description="Low complexity" evidence="1">
    <location>
        <begin position="41"/>
        <end position="85"/>
    </location>
</feature>